<gene>
    <name evidence="6" type="primary">LOC115880574</name>
</gene>
<proteinExistence type="inferred from homology"/>
<dbReference type="GO" id="GO:0016020">
    <property type="term" value="C:membrane"/>
    <property type="evidence" value="ECO:0007669"/>
    <property type="project" value="UniProtKB-SubCell"/>
</dbReference>
<protein>
    <recommendedName>
        <fullName evidence="4">Copper transport protein</fullName>
    </recommendedName>
</protein>
<evidence type="ECO:0000256" key="2">
    <source>
        <dbReference type="ARBA" id="ARBA00022989"/>
    </source>
</evidence>
<keyword evidence="1 4" id="KW-0812">Transmembrane</keyword>
<organism evidence="5 6">
    <name type="scientific">Sitophilus oryzae</name>
    <name type="common">Rice weevil</name>
    <name type="synonym">Curculio oryzae</name>
    <dbReference type="NCBI Taxonomy" id="7048"/>
    <lineage>
        <taxon>Eukaryota</taxon>
        <taxon>Metazoa</taxon>
        <taxon>Ecdysozoa</taxon>
        <taxon>Arthropoda</taxon>
        <taxon>Hexapoda</taxon>
        <taxon>Insecta</taxon>
        <taxon>Pterygota</taxon>
        <taxon>Neoptera</taxon>
        <taxon>Endopterygota</taxon>
        <taxon>Coleoptera</taxon>
        <taxon>Polyphaga</taxon>
        <taxon>Cucujiformia</taxon>
        <taxon>Curculionidae</taxon>
        <taxon>Dryophthorinae</taxon>
        <taxon>Sitophilus</taxon>
    </lineage>
</organism>
<evidence type="ECO:0000256" key="4">
    <source>
        <dbReference type="RuleBase" id="RU367022"/>
    </source>
</evidence>
<dbReference type="Pfam" id="PF04145">
    <property type="entry name" value="Ctr"/>
    <property type="match status" value="1"/>
</dbReference>
<keyword evidence="3 4" id="KW-0472">Membrane</keyword>
<evidence type="ECO:0000313" key="5">
    <source>
        <dbReference type="Proteomes" id="UP000504635"/>
    </source>
</evidence>
<dbReference type="Proteomes" id="UP000504635">
    <property type="component" value="Unplaced"/>
</dbReference>
<evidence type="ECO:0000256" key="1">
    <source>
        <dbReference type="ARBA" id="ARBA00022692"/>
    </source>
</evidence>
<dbReference type="KEGG" id="soy:115880574"/>
<accession>A0A6J2XS71</accession>
<sequence length="157" mass="17467">MASVLQHDHDHGSSDDSSSMMVMSFEFSKSATVLFKFWKFSTIGGLIGSMVGIFILAFAYEALKFYRGYLKDRAISIRQGNKGAGDARFTQVSIMSKSHLIQTLLQAVQVIVSYFLMLIFMTYNAWLALAVVFGLVAGYFVFGWNSATNNVNDDHCS</sequence>
<name>A0A6J2XS71_SITOR</name>
<keyword evidence="4" id="KW-0813">Transport</keyword>
<feature type="transmembrane region" description="Helical" evidence="4">
    <location>
        <begin position="126"/>
        <end position="144"/>
    </location>
</feature>
<comment type="subcellular location">
    <subcellularLocation>
        <location evidence="4">Membrane</location>
        <topology evidence="4">Multi-pass membrane protein</topology>
    </subcellularLocation>
</comment>
<dbReference type="InParanoid" id="A0A6J2XS71"/>
<feature type="transmembrane region" description="Helical" evidence="4">
    <location>
        <begin position="43"/>
        <end position="63"/>
    </location>
</feature>
<dbReference type="PANTHER" id="PTHR12483">
    <property type="entry name" value="SOLUTE CARRIER FAMILY 31 COPPER TRANSPORTERS"/>
    <property type="match status" value="1"/>
</dbReference>
<keyword evidence="5" id="KW-1185">Reference proteome</keyword>
<keyword evidence="4" id="KW-0186">Copper</keyword>
<keyword evidence="2 4" id="KW-1133">Transmembrane helix</keyword>
<dbReference type="PANTHER" id="PTHR12483:SF115">
    <property type="entry name" value="COPPER TRANSPORT PROTEIN"/>
    <property type="match status" value="1"/>
</dbReference>
<dbReference type="AlphaFoldDB" id="A0A6J2XS71"/>
<feature type="transmembrane region" description="Helical" evidence="4">
    <location>
        <begin position="100"/>
        <end position="120"/>
    </location>
</feature>
<dbReference type="GO" id="GO:0005375">
    <property type="term" value="F:copper ion transmembrane transporter activity"/>
    <property type="evidence" value="ECO:0007669"/>
    <property type="project" value="UniProtKB-UniRule"/>
</dbReference>
<dbReference type="OrthoDB" id="161814at2759"/>
<dbReference type="RefSeq" id="XP_030753690.1">
    <property type="nucleotide sequence ID" value="XM_030897830.1"/>
</dbReference>
<dbReference type="InterPro" id="IPR007274">
    <property type="entry name" value="Cop_transporter"/>
</dbReference>
<reference evidence="6" key="1">
    <citation type="submission" date="2025-08" db="UniProtKB">
        <authorList>
            <consortium name="RefSeq"/>
        </authorList>
    </citation>
    <scope>IDENTIFICATION</scope>
    <source>
        <tissue evidence="6">Gonads</tissue>
    </source>
</reference>
<evidence type="ECO:0000256" key="3">
    <source>
        <dbReference type="ARBA" id="ARBA00023136"/>
    </source>
</evidence>
<keyword evidence="4" id="KW-0406">Ion transport</keyword>
<evidence type="ECO:0000313" key="6">
    <source>
        <dbReference type="RefSeq" id="XP_030753690.1"/>
    </source>
</evidence>
<keyword evidence="4" id="KW-0187">Copper transport</keyword>
<comment type="similarity">
    <text evidence="4">Belongs to the copper transporter (Ctr) (TC 1.A.56) family. SLC31A subfamily.</text>
</comment>
<dbReference type="GeneID" id="115880574"/>